<accession>A0A0L0EZB6</accession>
<dbReference type="AlphaFoldDB" id="A0A0L0EZB6"/>
<name>A0A0L0EZB6_9EUKA</name>
<feature type="non-terminal residue" evidence="2">
    <location>
        <position position="1"/>
    </location>
</feature>
<keyword evidence="3" id="KW-1185">Reference proteome</keyword>
<dbReference type="Proteomes" id="UP000054560">
    <property type="component" value="Unassembled WGS sequence"/>
</dbReference>
<feature type="region of interest" description="Disordered" evidence="1">
    <location>
        <begin position="28"/>
        <end position="49"/>
    </location>
</feature>
<dbReference type="GeneID" id="25918242"/>
<evidence type="ECO:0000313" key="3">
    <source>
        <dbReference type="Proteomes" id="UP000054560"/>
    </source>
</evidence>
<sequence>FSDGDWGDGDGFACNSATDFAFDDNSFGDFSESTATDTPQSQPTDTHETEEMVNAYVCACVCA</sequence>
<proteinExistence type="predicted"/>
<reference evidence="2 3" key="1">
    <citation type="submission" date="2011-02" db="EMBL/GenBank/DDBJ databases">
        <title>The Genome Sequence of Sphaeroforma arctica JP610.</title>
        <authorList>
            <consortium name="The Broad Institute Genome Sequencing Platform"/>
            <person name="Russ C."/>
            <person name="Cuomo C."/>
            <person name="Young S.K."/>
            <person name="Zeng Q."/>
            <person name="Gargeya S."/>
            <person name="Alvarado L."/>
            <person name="Berlin A."/>
            <person name="Chapman S.B."/>
            <person name="Chen Z."/>
            <person name="Freedman E."/>
            <person name="Gellesch M."/>
            <person name="Goldberg J."/>
            <person name="Griggs A."/>
            <person name="Gujja S."/>
            <person name="Heilman E."/>
            <person name="Heiman D."/>
            <person name="Howarth C."/>
            <person name="Mehta T."/>
            <person name="Neiman D."/>
            <person name="Pearson M."/>
            <person name="Roberts A."/>
            <person name="Saif S."/>
            <person name="Shea T."/>
            <person name="Shenoy N."/>
            <person name="Sisk P."/>
            <person name="Stolte C."/>
            <person name="Sykes S."/>
            <person name="White J."/>
            <person name="Yandava C."/>
            <person name="Burger G."/>
            <person name="Gray M.W."/>
            <person name="Holland P.W.H."/>
            <person name="King N."/>
            <person name="Lang F.B.F."/>
            <person name="Roger A.J."/>
            <person name="Ruiz-Trillo I."/>
            <person name="Haas B."/>
            <person name="Nusbaum C."/>
            <person name="Birren B."/>
        </authorList>
    </citation>
    <scope>NUCLEOTIDE SEQUENCE [LARGE SCALE GENOMIC DNA]</scope>
    <source>
        <strain evidence="2 3">JP610</strain>
    </source>
</reference>
<protein>
    <submittedName>
        <fullName evidence="2">Uncharacterized protein</fullName>
    </submittedName>
</protein>
<evidence type="ECO:0000256" key="1">
    <source>
        <dbReference type="SAM" id="MobiDB-lite"/>
    </source>
</evidence>
<gene>
    <name evidence="2" type="ORF">SARC_17738</name>
</gene>
<organism evidence="2 3">
    <name type="scientific">Sphaeroforma arctica JP610</name>
    <dbReference type="NCBI Taxonomy" id="667725"/>
    <lineage>
        <taxon>Eukaryota</taxon>
        <taxon>Ichthyosporea</taxon>
        <taxon>Ichthyophonida</taxon>
        <taxon>Sphaeroforma</taxon>
    </lineage>
</organism>
<dbReference type="EMBL" id="KQ253487">
    <property type="protein sequence ID" value="KNC69746.1"/>
    <property type="molecule type" value="Genomic_DNA"/>
</dbReference>
<evidence type="ECO:0000313" key="2">
    <source>
        <dbReference type="EMBL" id="KNC69746.1"/>
    </source>
</evidence>
<dbReference type="RefSeq" id="XP_014143648.1">
    <property type="nucleotide sequence ID" value="XM_014288173.1"/>
</dbReference>
<feature type="compositionally biased region" description="Polar residues" evidence="1">
    <location>
        <begin position="31"/>
        <end position="44"/>
    </location>
</feature>